<gene>
    <name evidence="4" type="ORF">GGG17_05390</name>
</gene>
<feature type="compositionally biased region" description="Low complexity" evidence="1">
    <location>
        <begin position="256"/>
        <end position="269"/>
    </location>
</feature>
<proteinExistence type="predicted"/>
<evidence type="ECO:0000256" key="1">
    <source>
        <dbReference type="SAM" id="MobiDB-lite"/>
    </source>
</evidence>
<feature type="compositionally biased region" description="Gly residues" evidence="1">
    <location>
        <begin position="243"/>
        <end position="255"/>
    </location>
</feature>
<reference evidence="4 5" key="1">
    <citation type="submission" date="2019-11" db="EMBL/GenBank/DDBJ databases">
        <title>Whole genome sequencing identifies a novel species of the genus Arsenicicoccus isolated from human blood.</title>
        <authorList>
            <person name="Jeong J.H."/>
            <person name="Kweon O.J."/>
            <person name="Kim H.R."/>
            <person name="Kim T.-H."/>
            <person name="Ha S.-M."/>
            <person name="Lee M.-K."/>
        </authorList>
    </citation>
    <scope>NUCLEOTIDE SEQUENCE [LARGE SCALE GENOMIC DNA]</scope>
    <source>
        <strain evidence="4 5">MKL-02</strain>
    </source>
</reference>
<dbReference type="NCBIfam" id="TIGR01167">
    <property type="entry name" value="LPXTG_anchor"/>
    <property type="match status" value="1"/>
</dbReference>
<feature type="compositionally biased region" description="Low complexity" evidence="1">
    <location>
        <begin position="203"/>
        <end position="242"/>
    </location>
</feature>
<organism evidence="4 5">
    <name type="scientific">Arsenicicoccus cauae</name>
    <dbReference type="NCBI Taxonomy" id="2663847"/>
    <lineage>
        <taxon>Bacteria</taxon>
        <taxon>Bacillati</taxon>
        <taxon>Actinomycetota</taxon>
        <taxon>Actinomycetes</taxon>
        <taxon>Micrococcales</taxon>
        <taxon>Intrasporangiaceae</taxon>
        <taxon>Arsenicicoccus</taxon>
    </lineage>
</organism>
<feature type="compositionally biased region" description="Polar residues" evidence="1">
    <location>
        <begin position="132"/>
        <end position="145"/>
    </location>
</feature>
<dbReference type="EMBL" id="WLVL01000019">
    <property type="protein sequence ID" value="MTB71409.1"/>
    <property type="molecule type" value="Genomic_DNA"/>
</dbReference>
<sequence>MSRLLARPATVAALAVALGSPLASPGVVQAASRMPQPAALVAAGTGLGYLQVSTSPTGPWTRTLDTGIFPAGSRIVPGEPLTGSFYVKNASPDKALLSISSEPDPLAAADEFADDLHVTAAVDGTADPTPQAPTASTLATTPGQLTSATVPAGGVVRVELAALLPQSATGDVAEDYRWDTPISVSLSMAATARSDQEPVPVEPSTSPAARSPAATPTPSASPSAAPSASPSAAPSASPSNSAGGAGDSRGGGTGQAVGSAKGNGSAAGGAVPAEDAFGVASSPFSEALAHTGADVVVLLAAGGAAVGIGILLLALARRRREDPDES</sequence>
<dbReference type="AlphaFoldDB" id="A0A6I3IRV2"/>
<keyword evidence="5" id="KW-1185">Reference proteome</keyword>
<dbReference type="Proteomes" id="UP000431092">
    <property type="component" value="Unassembled WGS sequence"/>
</dbReference>
<feature type="transmembrane region" description="Helical" evidence="2">
    <location>
        <begin position="295"/>
        <end position="316"/>
    </location>
</feature>
<keyword evidence="2" id="KW-0472">Membrane</keyword>
<keyword evidence="3" id="KW-0732">Signal</keyword>
<evidence type="ECO:0000256" key="3">
    <source>
        <dbReference type="SAM" id="SignalP"/>
    </source>
</evidence>
<feature type="region of interest" description="Disordered" evidence="1">
    <location>
        <begin position="190"/>
        <end position="269"/>
    </location>
</feature>
<accession>A0A6I3IRV2</accession>
<name>A0A6I3IRV2_9MICO</name>
<feature type="signal peptide" evidence="3">
    <location>
        <begin position="1"/>
        <end position="30"/>
    </location>
</feature>
<evidence type="ECO:0000313" key="4">
    <source>
        <dbReference type="EMBL" id="MTB71409.1"/>
    </source>
</evidence>
<feature type="chain" id="PRO_5026323144" evidence="3">
    <location>
        <begin position="31"/>
        <end position="326"/>
    </location>
</feature>
<keyword evidence="2" id="KW-0812">Transmembrane</keyword>
<dbReference type="RefSeq" id="WP_154592741.1">
    <property type="nucleotide sequence ID" value="NZ_WLVL01000019.1"/>
</dbReference>
<keyword evidence="2" id="KW-1133">Transmembrane helix</keyword>
<evidence type="ECO:0000313" key="5">
    <source>
        <dbReference type="Proteomes" id="UP000431092"/>
    </source>
</evidence>
<comment type="caution">
    <text evidence="4">The sequence shown here is derived from an EMBL/GenBank/DDBJ whole genome shotgun (WGS) entry which is preliminary data.</text>
</comment>
<evidence type="ECO:0000256" key="2">
    <source>
        <dbReference type="SAM" id="Phobius"/>
    </source>
</evidence>
<protein>
    <submittedName>
        <fullName evidence="4">LPXTG cell wall anchor domain-containing protein</fullName>
    </submittedName>
</protein>
<feature type="region of interest" description="Disordered" evidence="1">
    <location>
        <begin position="123"/>
        <end position="145"/>
    </location>
</feature>